<dbReference type="SUPFAM" id="SSF57756">
    <property type="entry name" value="Retrovirus zinc finger-like domains"/>
    <property type="match status" value="1"/>
</dbReference>
<feature type="domain" description="Reverse transcriptase Ty1/copia-type" evidence="2">
    <location>
        <begin position="399"/>
        <end position="517"/>
    </location>
</feature>
<feature type="compositionally biased region" description="Basic and acidic residues" evidence="1">
    <location>
        <begin position="235"/>
        <end position="253"/>
    </location>
</feature>
<dbReference type="GO" id="GO:0008270">
    <property type="term" value="F:zinc ion binding"/>
    <property type="evidence" value="ECO:0007669"/>
    <property type="project" value="InterPro"/>
</dbReference>
<dbReference type="Gene3D" id="4.10.60.10">
    <property type="entry name" value="Zinc finger, CCHC-type"/>
    <property type="match status" value="1"/>
</dbReference>
<evidence type="ECO:0000256" key="1">
    <source>
        <dbReference type="SAM" id="MobiDB-lite"/>
    </source>
</evidence>
<organism evidence="3">
    <name type="scientific">Tanacetum cinerariifolium</name>
    <name type="common">Dalmatian daisy</name>
    <name type="synonym">Chrysanthemum cinerariifolium</name>
    <dbReference type="NCBI Taxonomy" id="118510"/>
    <lineage>
        <taxon>Eukaryota</taxon>
        <taxon>Viridiplantae</taxon>
        <taxon>Streptophyta</taxon>
        <taxon>Embryophyta</taxon>
        <taxon>Tracheophyta</taxon>
        <taxon>Spermatophyta</taxon>
        <taxon>Magnoliopsida</taxon>
        <taxon>eudicotyledons</taxon>
        <taxon>Gunneridae</taxon>
        <taxon>Pentapetalae</taxon>
        <taxon>asterids</taxon>
        <taxon>campanulids</taxon>
        <taxon>Asterales</taxon>
        <taxon>Asteraceae</taxon>
        <taxon>Asteroideae</taxon>
        <taxon>Anthemideae</taxon>
        <taxon>Anthemidinae</taxon>
        <taxon>Tanacetum</taxon>
    </lineage>
</organism>
<feature type="region of interest" description="Disordered" evidence="1">
    <location>
        <begin position="221"/>
        <end position="253"/>
    </location>
</feature>
<dbReference type="AlphaFoldDB" id="A0A6L2NNE2"/>
<dbReference type="InterPro" id="IPR013103">
    <property type="entry name" value="RVT_2"/>
</dbReference>
<dbReference type="Pfam" id="PF07727">
    <property type="entry name" value="RVT_2"/>
    <property type="match status" value="1"/>
</dbReference>
<evidence type="ECO:0000259" key="2">
    <source>
        <dbReference type="Pfam" id="PF07727"/>
    </source>
</evidence>
<comment type="caution">
    <text evidence="3">The sequence shown here is derived from an EMBL/GenBank/DDBJ whole genome shotgun (WGS) entry which is preliminary data.</text>
</comment>
<sequence>MPFVSSPSSTNEVNTAYRVSTTSTQISTASTQVCTANLSDATIYAFLTISIAEHEDKKVFQKTGRKITIKGSDTARYDKSKVESFNCHKLGHFARECRQPRNQDNRNKNQDSSKRTVNVEEIASKAMVAIMELLELQEKGVIESGCSRHMTENVSYLSEYVEINGRYVASRGDPKGGIENLIDHKVKIIRCDDGTKFKNKEMNQFFEKKGIKREFSTQYPLFSSSSKDSPGDGFKPLREEEKMDAKDLRNKDNEVLSTEEPKVNQEKDANVNSTNNINTVSPTANAASIKDNVVDKDIVYGCTDDPNIPNLEEINYLDDDEDVVVEAYMTNFDSNIPVSPILTSKIYKDHPAEQIIRDIHSAPQTRRMTKNVTNYASLDIVGFTIWQEGHLNNIDLKNKKYERGIVIRNKARMVAQGRTQEEGIDYDEVFALVAWIKAIRLFLAYASFKDFVVYQMDVKSAFLYGIEEEVYVCQPLGIEDPKFPHRVYKVEKALHGIHQAPRACLNSKITELTDKLSDKENILYHYKLALAQVKARLAEHRNQELKYCEKIRVLEFKTESKVSCIESLTKELELIKKEKRGYSVVPPPLAQVYSPPKKDMSWTGLPEFADDTVTDYSRPSPAIESTSDDVQNKNLSVTKTQASPSTISSKPFIKFVKPADSPIVVKTERKETIRKPSIKYVKLYRKPSKKSTVRGNQRN</sequence>
<name>A0A6L2NNE2_TANCI</name>
<evidence type="ECO:0000313" key="3">
    <source>
        <dbReference type="EMBL" id="GEU87640.1"/>
    </source>
</evidence>
<dbReference type="GO" id="GO:0003676">
    <property type="term" value="F:nucleic acid binding"/>
    <property type="evidence" value="ECO:0007669"/>
    <property type="project" value="InterPro"/>
</dbReference>
<reference evidence="3" key="1">
    <citation type="journal article" date="2019" name="Sci. Rep.">
        <title>Draft genome of Tanacetum cinerariifolium, the natural source of mosquito coil.</title>
        <authorList>
            <person name="Yamashiro T."/>
            <person name="Shiraishi A."/>
            <person name="Satake H."/>
            <person name="Nakayama K."/>
        </authorList>
    </citation>
    <scope>NUCLEOTIDE SEQUENCE</scope>
</reference>
<dbReference type="EMBL" id="BKCJ010009584">
    <property type="protein sequence ID" value="GEU87640.1"/>
    <property type="molecule type" value="Genomic_DNA"/>
</dbReference>
<protein>
    <submittedName>
        <fullName evidence="3">Putative ribonuclease H-like domain-containing protein</fullName>
    </submittedName>
</protein>
<dbReference type="Gene3D" id="3.30.420.10">
    <property type="entry name" value="Ribonuclease H-like superfamily/Ribonuclease H"/>
    <property type="match status" value="1"/>
</dbReference>
<accession>A0A6L2NNE2</accession>
<proteinExistence type="predicted"/>
<dbReference type="InterPro" id="IPR036875">
    <property type="entry name" value="Znf_CCHC_sf"/>
</dbReference>
<gene>
    <name evidence="3" type="ORF">Tci_059618</name>
</gene>
<dbReference type="InterPro" id="IPR036397">
    <property type="entry name" value="RNaseH_sf"/>
</dbReference>